<feature type="transmembrane region" description="Helical" evidence="3">
    <location>
        <begin position="39"/>
        <end position="61"/>
    </location>
</feature>
<dbReference type="PROSITE" id="PS50883">
    <property type="entry name" value="EAL"/>
    <property type="match status" value="1"/>
</dbReference>
<dbReference type="NCBIfam" id="TIGR00254">
    <property type="entry name" value="GGDEF"/>
    <property type="match status" value="1"/>
</dbReference>
<accession>A0ABS2WA21</accession>
<dbReference type="PROSITE" id="PS50112">
    <property type="entry name" value="PAS"/>
    <property type="match status" value="2"/>
</dbReference>
<dbReference type="InterPro" id="IPR035919">
    <property type="entry name" value="EAL_sf"/>
</dbReference>
<reference evidence="8 9" key="1">
    <citation type="submission" date="2021-02" db="EMBL/GenBank/DDBJ databases">
        <title>A novel species of genus Amphritea isolated from a fishpond in China.</title>
        <authorList>
            <person name="Lu H."/>
        </authorList>
    </citation>
    <scope>NUCLEOTIDE SEQUENCE [LARGE SCALE GENOMIC DNA]</scope>
    <source>
        <strain evidence="8 9">RP18W</strain>
    </source>
</reference>
<dbReference type="Pfam" id="PF00990">
    <property type="entry name" value="GGDEF"/>
    <property type="match status" value="1"/>
</dbReference>
<dbReference type="SUPFAM" id="SSF141868">
    <property type="entry name" value="EAL domain-like"/>
    <property type="match status" value="1"/>
</dbReference>
<dbReference type="Pfam" id="PF08447">
    <property type="entry name" value="PAS_3"/>
    <property type="match status" value="1"/>
</dbReference>
<dbReference type="InterPro" id="IPR033414">
    <property type="entry name" value="Sensor_dom"/>
</dbReference>
<dbReference type="SUPFAM" id="SSF55785">
    <property type="entry name" value="PYP-like sensor domain (PAS domain)"/>
    <property type="match status" value="2"/>
</dbReference>
<dbReference type="SMART" id="SM00267">
    <property type="entry name" value="GGDEF"/>
    <property type="match status" value="1"/>
</dbReference>
<feature type="domain" description="PAS" evidence="4">
    <location>
        <begin position="294"/>
        <end position="340"/>
    </location>
</feature>
<feature type="domain" description="EAL" evidence="6">
    <location>
        <begin position="737"/>
        <end position="990"/>
    </location>
</feature>
<dbReference type="InterPro" id="IPR000014">
    <property type="entry name" value="PAS"/>
</dbReference>
<dbReference type="PROSITE" id="PS50113">
    <property type="entry name" value="PAC"/>
    <property type="match status" value="2"/>
</dbReference>
<dbReference type="InterPro" id="IPR013767">
    <property type="entry name" value="PAS_fold"/>
</dbReference>
<dbReference type="CDD" id="cd01949">
    <property type="entry name" value="GGDEF"/>
    <property type="match status" value="1"/>
</dbReference>
<evidence type="ECO:0000259" key="5">
    <source>
        <dbReference type="PROSITE" id="PS50113"/>
    </source>
</evidence>
<proteinExistence type="predicted"/>
<dbReference type="Pfam" id="PF00989">
    <property type="entry name" value="PAS"/>
    <property type="match status" value="1"/>
</dbReference>
<name>A0ABS2WA21_9GAMM</name>
<dbReference type="PANTHER" id="PTHR44757:SF2">
    <property type="entry name" value="BIOFILM ARCHITECTURE MAINTENANCE PROTEIN MBAA"/>
    <property type="match status" value="1"/>
</dbReference>
<keyword evidence="3" id="KW-0472">Membrane</keyword>
<dbReference type="InterPro" id="IPR000160">
    <property type="entry name" value="GGDEF_dom"/>
</dbReference>
<feature type="domain" description="PAC" evidence="5">
    <location>
        <begin position="509"/>
        <end position="563"/>
    </location>
</feature>
<dbReference type="CDD" id="cd01948">
    <property type="entry name" value="EAL"/>
    <property type="match status" value="1"/>
</dbReference>
<evidence type="ECO:0000313" key="8">
    <source>
        <dbReference type="EMBL" id="MBN0988192.1"/>
    </source>
</evidence>
<gene>
    <name evidence="8" type="ORF">JW498_12535</name>
</gene>
<dbReference type="InterPro" id="IPR035965">
    <property type="entry name" value="PAS-like_dom_sf"/>
</dbReference>
<evidence type="ECO:0000256" key="1">
    <source>
        <dbReference type="SAM" id="Coils"/>
    </source>
</evidence>
<dbReference type="InterPro" id="IPR001633">
    <property type="entry name" value="EAL_dom"/>
</dbReference>
<evidence type="ECO:0000259" key="6">
    <source>
        <dbReference type="PROSITE" id="PS50883"/>
    </source>
</evidence>
<dbReference type="InterPro" id="IPR000700">
    <property type="entry name" value="PAS-assoc_C"/>
</dbReference>
<dbReference type="Gene3D" id="3.20.20.450">
    <property type="entry name" value="EAL domain"/>
    <property type="match status" value="1"/>
</dbReference>
<feature type="transmembrane region" description="Helical" evidence="3">
    <location>
        <begin position="177"/>
        <end position="198"/>
    </location>
</feature>
<dbReference type="PANTHER" id="PTHR44757">
    <property type="entry name" value="DIGUANYLATE CYCLASE DGCP"/>
    <property type="match status" value="1"/>
</dbReference>
<dbReference type="SUPFAM" id="SSF55073">
    <property type="entry name" value="Nucleotide cyclase"/>
    <property type="match status" value="1"/>
</dbReference>
<dbReference type="InterPro" id="IPR013655">
    <property type="entry name" value="PAS_fold_3"/>
</dbReference>
<dbReference type="RefSeq" id="WP_205213753.1">
    <property type="nucleotide sequence ID" value="NZ_JAFFZP010000018.1"/>
</dbReference>
<organism evidence="8 9">
    <name type="scientific">Amphritea pacifica</name>
    <dbReference type="NCBI Taxonomy" id="2811233"/>
    <lineage>
        <taxon>Bacteria</taxon>
        <taxon>Pseudomonadati</taxon>
        <taxon>Pseudomonadota</taxon>
        <taxon>Gammaproteobacteria</taxon>
        <taxon>Oceanospirillales</taxon>
        <taxon>Oceanospirillaceae</taxon>
        <taxon>Amphritea</taxon>
    </lineage>
</organism>
<dbReference type="Gene3D" id="3.30.70.270">
    <property type="match status" value="1"/>
</dbReference>
<evidence type="ECO:0000259" key="7">
    <source>
        <dbReference type="PROSITE" id="PS50887"/>
    </source>
</evidence>
<evidence type="ECO:0000313" key="9">
    <source>
        <dbReference type="Proteomes" id="UP000760472"/>
    </source>
</evidence>
<dbReference type="Proteomes" id="UP000760472">
    <property type="component" value="Unassembled WGS sequence"/>
</dbReference>
<keyword evidence="3" id="KW-1133">Transmembrane helix</keyword>
<feature type="coiled-coil region" evidence="1">
    <location>
        <begin position="270"/>
        <end position="304"/>
    </location>
</feature>
<dbReference type="SMART" id="SM00091">
    <property type="entry name" value="PAS"/>
    <property type="match status" value="2"/>
</dbReference>
<sequence length="992" mass="111274">MTIASYDEPSQKSVDSSAHAKGSPPSFASRSWAGIGWRLLVNILLFSSLITLVLTLVQLYIDYRMGVSEIEQRFSDIQSGYVETVSVSLWNMDSGLLRSQLEGVVSLPDISRATVDETVKGVSNSLSISVGEVNSSGVLSREYPLVHEEPGGAKQIGVLTVYATLSGIYDRLLERTFVILISQGIKTFVVSFFILFLIHRLVTRHLVKISEFLSRTGEQNRFMPMTLDRKPPGKPDELDHMVTSFNYMQGRLGSALDQLHQANDNLELIIDERTRSLQEEMAEREEARRSLRISEQRIRDIAETASDWFWEMDGDLMFTFISRRFSEITGVPYEKLLGKTRQQLEEAGILEIGGEVKQALWQALEQHQPFYELEERVIAESGKIHHIQIGGKPVIDENGQFVGYRGAGRDITVRKVAEEAIRRSHDELEVLIESRTAELRKLSQAVAQSPVSVIITDRDAQIEYVNEAYLMQTGYQLEEVLGRTPAIMRSEETRESVYRDIWGGITEGRDWSGELLNRKKSGEQFWVQAHISPVKDPEGHITHYLAIEEDVTLRKEQEQRILHQAQYDALTDLPNRMLAVDRLNQSMKIAQREAHKVAVVFVDLDDFKKVNDTLGHDAGDQLLVEAARRMEGVLRGGDTIARQGGDEFLVVLGGIQQTSDVERLAQKIISAYSEPFLVEGVDLVVSPSIGISIYPEDGEDAAILLRNADAAMYRAKDEGGSSYHFYTLAMNEQVRHRLEVEGHLRHALERNELEVYYQPIVNTVTRQVSGVEALLRWHSETLGAIGPDTFIPIAEQTGIINDIGDWVLTTGARQIADINRRLGLSLKLAVNVSPRQFRNNSIVASVLKVLESGIDPSMLEIEITEGVLLGNHPETLALLAELKQMGIDLSMDDFGTGYSSLSYLKNLPFDRIKVDRSFIRDIETDKEDLALVKAAIMMASGLGLEVIGEGVESEPQYRVLADIGCDYIQGYLFSQPVDAQAFEAYLRLQMTT</sequence>
<dbReference type="PROSITE" id="PS50887">
    <property type="entry name" value="GGDEF"/>
    <property type="match status" value="1"/>
</dbReference>
<evidence type="ECO:0000259" key="4">
    <source>
        <dbReference type="PROSITE" id="PS50112"/>
    </source>
</evidence>
<dbReference type="CDD" id="cd00130">
    <property type="entry name" value="PAS"/>
    <property type="match status" value="2"/>
</dbReference>
<dbReference type="InterPro" id="IPR052155">
    <property type="entry name" value="Biofilm_reg_signaling"/>
</dbReference>
<comment type="caution">
    <text evidence="8">The sequence shown here is derived from an EMBL/GenBank/DDBJ whole genome shotgun (WGS) entry which is preliminary data.</text>
</comment>
<feature type="domain" description="GGDEF" evidence="7">
    <location>
        <begin position="595"/>
        <end position="728"/>
    </location>
</feature>
<protein>
    <submittedName>
        <fullName evidence="8">EAL domain-containing protein</fullName>
    </submittedName>
</protein>
<dbReference type="EMBL" id="JAFFZP010000018">
    <property type="protein sequence ID" value="MBN0988192.1"/>
    <property type="molecule type" value="Genomic_DNA"/>
</dbReference>
<feature type="region of interest" description="Disordered" evidence="2">
    <location>
        <begin position="1"/>
        <end position="28"/>
    </location>
</feature>
<dbReference type="InterPro" id="IPR043128">
    <property type="entry name" value="Rev_trsase/Diguanyl_cyclase"/>
</dbReference>
<dbReference type="Gene3D" id="6.10.340.10">
    <property type="match status" value="1"/>
</dbReference>
<dbReference type="Pfam" id="PF00563">
    <property type="entry name" value="EAL"/>
    <property type="match status" value="1"/>
</dbReference>
<dbReference type="InterPro" id="IPR001610">
    <property type="entry name" value="PAC"/>
</dbReference>
<keyword evidence="9" id="KW-1185">Reference proteome</keyword>
<dbReference type="NCBIfam" id="TIGR00229">
    <property type="entry name" value="sensory_box"/>
    <property type="match status" value="2"/>
</dbReference>
<feature type="domain" description="PAS" evidence="4">
    <location>
        <begin position="438"/>
        <end position="484"/>
    </location>
</feature>
<keyword evidence="1" id="KW-0175">Coiled coil</keyword>
<evidence type="ECO:0000256" key="2">
    <source>
        <dbReference type="SAM" id="MobiDB-lite"/>
    </source>
</evidence>
<evidence type="ECO:0000256" key="3">
    <source>
        <dbReference type="SAM" id="Phobius"/>
    </source>
</evidence>
<dbReference type="Pfam" id="PF17149">
    <property type="entry name" value="CHASE5"/>
    <property type="match status" value="1"/>
</dbReference>
<keyword evidence="3" id="KW-0812">Transmembrane</keyword>
<dbReference type="Gene3D" id="3.30.450.20">
    <property type="entry name" value="PAS domain"/>
    <property type="match status" value="2"/>
</dbReference>
<feature type="domain" description="PAC" evidence="5">
    <location>
        <begin position="371"/>
        <end position="423"/>
    </location>
</feature>
<dbReference type="InterPro" id="IPR029787">
    <property type="entry name" value="Nucleotide_cyclase"/>
</dbReference>
<dbReference type="SMART" id="SM00052">
    <property type="entry name" value="EAL"/>
    <property type="match status" value="1"/>
</dbReference>
<dbReference type="SMART" id="SM00086">
    <property type="entry name" value="PAC"/>
    <property type="match status" value="2"/>
</dbReference>